<accession>A0A7T8GKE3</accession>
<keyword evidence="8" id="KW-1185">Reference proteome</keyword>
<dbReference type="OrthoDB" id="6382171at2759"/>
<reference evidence="8" key="1">
    <citation type="submission" date="2021-01" db="EMBL/GenBank/DDBJ databases">
        <title>Caligus Genome Assembly.</title>
        <authorList>
            <person name="Gallardo-Escarate C."/>
        </authorList>
    </citation>
    <scope>NUCLEOTIDE SEQUENCE [LARGE SCALE GENOMIC DNA]</scope>
</reference>
<dbReference type="Proteomes" id="UP000595437">
    <property type="component" value="Chromosome 21"/>
</dbReference>
<dbReference type="Gene3D" id="3.10.20.90">
    <property type="entry name" value="Phosphatidylinositol 3-kinase Catalytic Subunit, Chain A, domain 1"/>
    <property type="match status" value="1"/>
</dbReference>
<name>A0A7T8GKE3_CALRO</name>
<dbReference type="EMBL" id="CP045910">
    <property type="protein sequence ID" value="QQP31517.1"/>
    <property type="molecule type" value="Genomic_DNA"/>
</dbReference>
<evidence type="ECO:0000313" key="2">
    <source>
        <dbReference type="EMBL" id="QQP31515.1"/>
    </source>
</evidence>
<evidence type="ECO:0000313" key="6">
    <source>
        <dbReference type="EMBL" id="QQP31519.1"/>
    </source>
</evidence>
<gene>
    <name evidence="2" type="ORF">FKW44_025136</name>
    <name evidence="3" type="ORF">FKW44_025137</name>
    <name evidence="4" type="ORF">FKW44_025138</name>
    <name evidence="5" type="ORF">FKW44_025139</name>
    <name evidence="6" type="ORF">FKW44_025140</name>
    <name evidence="7" type="ORF">FKW44_025143</name>
</gene>
<dbReference type="Pfam" id="PF00564">
    <property type="entry name" value="PB1"/>
    <property type="match status" value="1"/>
</dbReference>
<feature type="domain" description="PB1" evidence="1">
    <location>
        <begin position="19"/>
        <end position="90"/>
    </location>
</feature>
<dbReference type="AlphaFoldDB" id="A0A7T8GKE3"/>
<dbReference type="EMBL" id="CP045910">
    <property type="protein sequence ID" value="QQP31518.1"/>
    <property type="molecule type" value="Genomic_DNA"/>
</dbReference>
<evidence type="ECO:0000313" key="8">
    <source>
        <dbReference type="Proteomes" id="UP000595437"/>
    </source>
</evidence>
<dbReference type="EMBL" id="CP045910">
    <property type="protein sequence ID" value="QQP31519.1"/>
    <property type="molecule type" value="Genomic_DNA"/>
</dbReference>
<proteinExistence type="predicted"/>
<organism evidence="7 8">
    <name type="scientific">Caligus rogercresseyi</name>
    <name type="common">Sea louse</name>
    <dbReference type="NCBI Taxonomy" id="217165"/>
    <lineage>
        <taxon>Eukaryota</taxon>
        <taxon>Metazoa</taxon>
        <taxon>Ecdysozoa</taxon>
        <taxon>Arthropoda</taxon>
        <taxon>Crustacea</taxon>
        <taxon>Multicrustacea</taxon>
        <taxon>Hexanauplia</taxon>
        <taxon>Copepoda</taxon>
        <taxon>Siphonostomatoida</taxon>
        <taxon>Caligidae</taxon>
        <taxon>Caligus</taxon>
    </lineage>
</organism>
<evidence type="ECO:0000313" key="4">
    <source>
        <dbReference type="EMBL" id="QQP31517.1"/>
    </source>
</evidence>
<evidence type="ECO:0000259" key="1">
    <source>
        <dbReference type="Pfam" id="PF00564"/>
    </source>
</evidence>
<dbReference type="SUPFAM" id="SSF54277">
    <property type="entry name" value="CAD &amp; PB1 domains"/>
    <property type="match status" value="1"/>
</dbReference>
<dbReference type="EMBL" id="CP045910">
    <property type="protein sequence ID" value="QQP31522.1"/>
    <property type="molecule type" value="Genomic_DNA"/>
</dbReference>
<protein>
    <submittedName>
        <fullName evidence="7">Sequestosome-1</fullName>
    </submittedName>
</protein>
<evidence type="ECO:0000313" key="5">
    <source>
        <dbReference type="EMBL" id="QQP31518.1"/>
    </source>
</evidence>
<dbReference type="EMBL" id="CP045910">
    <property type="protein sequence ID" value="QQP31516.1"/>
    <property type="molecule type" value="Genomic_DNA"/>
</dbReference>
<sequence length="91" mass="11239">MERQFKISIFRPGVEEPEYRRFSMREPIRFGQFRSKIYHLFNPYLTPTIRILWTDKDGDDVTVRRENEFFLALDFMDDTSEYIFKLYLQAR</sequence>
<dbReference type="EMBL" id="CP045910">
    <property type="protein sequence ID" value="QQP31515.1"/>
    <property type="molecule type" value="Genomic_DNA"/>
</dbReference>
<evidence type="ECO:0000313" key="7">
    <source>
        <dbReference type="EMBL" id="QQP31522.1"/>
    </source>
</evidence>
<dbReference type="InterPro" id="IPR000270">
    <property type="entry name" value="PB1_dom"/>
</dbReference>
<reference evidence="7" key="2">
    <citation type="journal article" name="Sci. Data">
        <title>Chromosome-scale genome assembly of the sea louse Caligus rogercresseyi by SMRT sequencing and Hi-C analysis.</title>
        <authorList>
            <person name="Gallardo-Escarate C."/>
            <person name="Valenzuela-Munoz V."/>
            <person name="Nunez-Acuna G."/>
            <person name="Valenzuela-Miranda D."/>
            <person name="Goncalves A.T."/>
            <person name="Escobar-Sepulveda H."/>
            <person name="Liachko I."/>
            <person name="Nelson B."/>
            <person name="Roberts S."/>
            <person name="Warren W."/>
        </authorList>
    </citation>
    <scope>NUCLEOTIDE SEQUENCE</scope>
    <source>
        <tissue evidence="7">Whole tissue</tissue>
    </source>
</reference>
<evidence type="ECO:0000313" key="3">
    <source>
        <dbReference type="EMBL" id="QQP31516.1"/>
    </source>
</evidence>